<dbReference type="InterPro" id="IPR019430">
    <property type="entry name" value="7TM_GPCR_serpentine_rcpt_Srx"/>
</dbReference>
<comment type="subcellular location">
    <subcellularLocation>
        <location evidence="1">Membrane</location>
    </subcellularLocation>
</comment>
<dbReference type="Pfam" id="PF10328">
    <property type="entry name" value="7TM_GPCR_Srx"/>
    <property type="match status" value="1"/>
</dbReference>
<evidence type="ECO:0000256" key="5">
    <source>
        <dbReference type="SAM" id="Phobius"/>
    </source>
</evidence>
<dbReference type="Gene3D" id="1.20.1070.10">
    <property type="entry name" value="Rhodopsin 7-helix transmembrane proteins"/>
    <property type="match status" value="1"/>
</dbReference>
<reference evidence="7 8" key="1">
    <citation type="submission" date="2019-10" db="EMBL/GenBank/DDBJ databases">
        <title>Assembly and Annotation for the nematode Trichostrongylus colubriformis.</title>
        <authorList>
            <person name="Martin J."/>
        </authorList>
    </citation>
    <scope>NUCLEOTIDE SEQUENCE [LARGE SCALE GENOMIC DNA]</scope>
    <source>
        <strain evidence="7">G859</strain>
        <tissue evidence="7">Whole worm</tissue>
    </source>
</reference>
<feature type="transmembrane region" description="Helical" evidence="5">
    <location>
        <begin position="160"/>
        <end position="184"/>
    </location>
</feature>
<accession>A0AAN8J193</accession>
<dbReference type="PANTHER" id="PTHR23017">
    <property type="entry name" value="SERPENTINE RECEPTOR, CLASS X"/>
    <property type="match status" value="1"/>
</dbReference>
<dbReference type="GO" id="GO:0016020">
    <property type="term" value="C:membrane"/>
    <property type="evidence" value="ECO:0007669"/>
    <property type="project" value="UniProtKB-SubCell"/>
</dbReference>
<protein>
    <recommendedName>
        <fullName evidence="6">G-protein coupled receptors family 1 profile domain-containing protein</fullName>
    </recommendedName>
</protein>
<evidence type="ECO:0000256" key="4">
    <source>
        <dbReference type="ARBA" id="ARBA00023136"/>
    </source>
</evidence>
<keyword evidence="2 5" id="KW-0812">Transmembrane</keyword>
<name>A0AAN8J193_TRICO</name>
<feature type="transmembrane region" description="Helical" evidence="5">
    <location>
        <begin position="119"/>
        <end position="140"/>
    </location>
</feature>
<dbReference type="InterPro" id="IPR017452">
    <property type="entry name" value="GPCR_Rhodpsn_7TM"/>
</dbReference>
<evidence type="ECO:0000259" key="6">
    <source>
        <dbReference type="PROSITE" id="PS50262"/>
    </source>
</evidence>
<evidence type="ECO:0000256" key="1">
    <source>
        <dbReference type="ARBA" id="ARBA00004370"/>
    </source>
</evidence>
<feature type="domain" description="G-protein coupled receptors family 1 profile" evidence="6">
    <location>
        <begin position="1"/>
        <end position="236"/>
    </location>
</feature>
<dbReference type="PANTHER" id="PTHR23017:SF3">
    <property type="entry name" value="G-PROTEIN COUPLED RECEPTORS FAMILY 1 PROFILE DOMAIN-CONTAINING PROTEIN"/>
    <property type="match status" value="1"/>
</dbReference>
<dbReference type="EMBL" id="WIXE01014931">
    <property type="protein sequence ID" value="KAK5973879.1"/>
    <property type="molecule type" value="Genomic_DNA"/>
</dbReference>
<dbReference type="PROSITE" id="PS50262">
    <property type="entry name" value="G_PROTEIN_RECEP_F1_2"/>
    <property type="match status" value="1"/>
</dbReference>
<keyword evidence="8" id="KW-1185">Reference proteome</keyword>
<evidence type="ECO:0000313" key="8">
    <source>
        <dbReference type="Proteomes" id="UP001331761"/>
    </source>
</evidence>
<feature type="transmembrane region" description="Helical" evidence="5">
    <location>
        <begin position="68"/>
        <end position="85"/>
    </location>
</feature>
<evidence type="ECO:0000313" key="7">
    <source>
        <dbReference type="EMBL" id="KAK5973879.1"/>
    </source>
</evidence>
<evidence type="ECO:0000256" key="3">
    <source>
        <dbReference type="ARBA" id="ARBA00022989"/>
    </source>
</evidence>
<dbReference type="AlphaFoldDB" id="A0AAN8J193"/>
<feature type="transmembrane region" description="Helical" evidence="5">
    <location>
        <begin position="26"/>
        <end position="47"/>
    </location>
</feature>
<sequence length="236" mass="27434">MLVPLMTLSASQLLFGHWLRDKDKTVAGYLALSLQYSSIYTSIAMTVNRLVAVNCPQKYSKWFGRKNTVMYIIACWLIAWVHNAVHLEDGCSFTFQAETCQFEFSNEQCGRTLSLYQDLIYNVIIAIVSTLVDIYCLLQLNYKKEMIAYSVNRRKREKPWFLQTILNSIFYVSMLGSFHVAVFFEKTSVRFILTVAAWQLWLLSGPLMIICTDEEYRTPFRSFRHIKTTTEVTTAF</sequence>
<evidence type="ECO:0000256" key="2">
    <source>
        <dbReference type="ARBA" id="ARBA00022692"/>
    </source>
</evidence>
<dbReference type="Proteomes" id="UP001331761">
    <property type="component" value="Unassembled WGS sequence"/>
</dbReference>
<dbReference type="SUPFAM" id="SSF81321">
    <property type="entry name" value="Family A G protein-coupled receptor-like"/>
    <property type="match status" value="1"/>
</dbReference>
<comment type="caution">
    <text evidence="7">The sequence shown here is derived from an EMBL/GenBank/DDBJ whole genome shotgun (WGS) entry which is preliminary data.</text>
</comment>
<gene>
    <name evidence="7" type="ORF">GCK32_000531</name>
</gene>
<keyword evidence="3 5" id="KW-1133">Transmembrane helix</keyword>
<feature type="transmembrane region" description="Helical" evidence="5">
    <location>
        <begin position="190"/>
        <end position="211"/>
    </location>
</feature>
<dbReference type="CDD" id="cd00637">
    <property type="entry name" value="7tm_classA_rhodopsin-like"/>
    <property type="match status" value="1"/>
</dbReference>
<keyword evidence="4 5" id="KW-0472">Membrane</keyword>
<proteinExistence type="predicted"/>
<organism evidence="7 8">
    <name type="scientific">Trichostrongylus colubriformis</name>
    <name type="common">Black scour worm</name>
    <dbReference type="NCBI Taxonomy" id="6319"/>
    <lineage>
        <taxon>Eukaryota</taxon>
        <taxon>Metazoa</taxon>
        <taxon>Ecdysozoa</taxon>
        <taxon>Nematoda</taxon>
        <taxon>Chromadorea</taxon>
        <taxon>Rhabditida</taxon>
        <taxon>Rhabditina</taxon>
        <taxon>Rhabditomorpha</taxon>
        <taxon>Strongyloidea</taxon>
        <taxon>Trichostrongylidae</taxon>
        <taxon>Trichostrongylus</taxon>
    </lineage>
</organism>